<accession>A0A448XFW7</accession>
<proteinExistence type="predicted"/>
<reference evidence="1" key="1">
    <citation type="submission" date="2018-11" db="EMBL/GenBank/DDBJ databases">
        <authorList>
            <consortium name="Pathogen Informatics"/>
        </authorList>
    </citation>
    <scope>NUCLEOTIDE SEQUENCE</scope>
</reference>
<name>A0A448XFW7_9PLAT</name>
<comment type="caution">
    <text evidence="1">The sequence shown here is derived from an EMBL/GenBank/DDBJ whole genome shotgun (WGS) entry which is preliminary data.</text>
</comment>
<evidence type="ECO:0000313" key="1">
    <source>
        <dbReference type="EMBL" id="VEL35681.1"/>
    </source>
</evidence>
<sequence length="174" mass="19506">MFNLLPLPFAIRPNHVACLITSSFTAQKLFTDLWPGCSSVASQAYPEPLSMHMGWRGNTAALLSCHAYWRVEWARSPLVSPAEQASLALRSTDDCLGKVSCGRAAQRLLPAKAVGSARESASTKLRVLFWASFISFHPIHHPRGFSRPPDKQRTQKRKVTITRLLIKEQRHMRA</sequence>
<gene>
    <name evidence="1" type="ORF">PXEA_LOCUS29121</name>
</gene>
<evidence type="ECO:0000313" key="2">
    <source>
        <dbReference type="Proteomes" id="UP000784294"/>
    </source>
</evidence>
<dbReference type="AlphaFoldDB" id="A0A448XFW7"/>
<keyword evidence="2" id="KW-1185">Reference proteome</keyword>
<protein>
    <submittedName>
        <fullName evidence="1">Uncharacterized protein</fullName>
    </submittedName>
</protein>
<dbReference type="EMBL" id="CAAALY010250400">
    <property type="protein sequence ID" value="VEL35681.1"/>
    <property type="molecule type" value="Genomic_DNA"/>
</dbReference>
<dbReference type="Proteomes" id="UP000784294">
    <property type="component" value="Unassembled WGS sequence"/>
</dbReference>
<organism evidence="1 2">
    <name type="scientific">Protopolystoma xenopodis</name>
    <dbReference type="NCBI Taxonomy" id="117903"/>
    <lineage>
        <taxon>Eukaryota</taxon>
        <taxon>Metazoa</taxon>
        <taxon>Spiralia</taxon>
        <taxon>Lophotrochozoa</taxon>
        <taxon>Platyhelminthes</taxon>
        <taxon>Monogenea</taxon>
        <taxon>Polyopisthocotylea</taxon>
        <taxon>Polystomatidea</taxon>
        <taxon>Polystomatidae</taxon>
        <taxon>Protopolystoma</taxon>
    </lineage>
</organism>